<evidence type="ECO:0000259" key="5">
    <source>
        <dbReference type="Pfam" id="PF01565"/>
    </source>
</evidence>
<dbReference type="InterPro" id="IPR006094">
    <property type="entry name" value="Oxid_FAD_bind_N"/>
</dbReference>
<dbReference type="SUPFAM" id="SSF56176">
    <property type="entry name" value="FAD-binding/transporter-associated domain-like"/>
    <property type="match status" value="1"/>
</dbReference>
<dbReference type="Proteomes" id="UP000218811">
    <property type="component" value="Unassembled WGS sequence"/>
</dbReference>
<comment type="similarity">
    <text evidence="1">Belongs to the oxygen-dependent FAD-linked oxidoreductase family.</text>
</comment>
<dbReference type="PANTHER" id="PTHR42973:SF13">
    <property type="entry name" value="FAD-BINDING PCMH-TYPE DOMAIN-CONTAINING PROTEIN"/>
    <property type="match status" value="1"/>
</dbReference>
<evidence type="ECO:0000256" key="4">
    <source>
        <dbReference type="ARBA" id="ARBA00023002"/>
    </source>
</evidence>
<sequence length="231" mass="24177">MINAPADAEYTADIYHYASSSSENAACSVEPGTKEDVGTIVKGGGHTMNPGFSSTTGVQTAMSRFFDVRYDESTQTAEVGAGCLWNEVYAALDPHGVNVVCGRVVGVGVAGFTLGGAFELVLPNGAAISVTETSEPELVFGLQGGGYNNFVKYGEVCQRVFGGAFEEAVNAATANFAKVTDPKASAIMAYNRVQGKMMIAITLFYDGPTPPAAMFDQFLAIPSVHSNIGTR</sequence>
<keyword evidence="4" id="KW-0560">Oxidoreductase</keyword>
<proteinExistence type="inferred from homology"/>
<dbReference type="InterPro" id="IPR016169">
    <property type="entry name" value="FAD-bd_PCMH_sub2"/>
</dbReference>
<evidence type="ECO:0000256" key="3">
    <source>
        <dbReference type="ARBA" id="ARBA00022827"/>
    </source>
</evidence>
<dbReference type="Pfam" id="PF01565">
    <property type="entry name" value="FAD_binding_4"/>
    <property type="match status" value="1"/>
</dbReference>
<dbReference type="PANTHER" id="PTHR42973">
    <property type="entry name" value="BINDING OXIDOREDUCTASE, PUTATIVE (AFU_ORTHOLOGUE AFUA_1G17690)-RELATED"/>
    <property type="match status" value="1"/>
</dbReference>
<dbReference type="OrthoDB" id="2151789at2759"/>
<dbReference type="EMBL" id="KB467831">
    <property type="protein sequence ID" value="PCH34244.1"/>
    <property type="molecule type" value="Genomic_DNA"/>
</dbReference>
<evidence type="ECO:0000256" key="2">
    <source>
        <dbReference type="ARBA" id="ARBA00022630"/>
    </source>
</evidence>
<dbReference type="STRING" id="742152.A0A2H3JC37"/>
<dbReference type="OMA" id="EYTADIY"/>
<evidence type="ECO:0000256" key="1">
    <source>
        <dbReference type="ARBA" id="ARBA00005466"/>
    </source>
</evidence>
<name>A0A2H3JC37_WOLCO</name>
<dbReference type="GO" id="GO:0016491">
    <property type="term" value="F:oxidoreductase activity"/>
    <property type="evidence" value="ECO:0007669"/>
    <property type="project" value="UniProtKB-KW"/>
</dbReference>
<keyword evidence="7" id="KW-1185">Reference proteome</keyword>
<dbReference type="InterPro" id="IPR050416">
    <property type="entry name" value="FAD-linked_Oxidoreductase"/>
</dbReference>
<keyword evidence="2" id="KW-0285">Flavoprotein</keyword>
<reference evidence="6 7" key="1">
    <citation type="journal article" date="2012" name="Science">
        <title>The Paleozoic origin of enzymatic lignin decomposition reconstructed from 31 fungal genomes.</title>
        <authorList>
            <person name="Floudas D."/>
            <person name="Binder M."/>
            <person name="Riley R."/>
            <person name="Barry K."/>
            <person name="Blanchette R.A."/>
            <person name="Henrissat B."/>
            <person name="Martinez A.T."/>
            <person name="Otillar R."/>
            <person name="Spatafora J.W."/>
            <person name="Yadav J.S."/>
            <person name="Aerts A."/>
            <person name="Benoit I."/>
            <person name="Boyd A."/>
            <person name="Carlson A."/>
            <person name="Copeland A."/>
            <person name="Coutinho P.M."/>
            <person name="de Vries R.P."/>
            <person name="Ferreira P."/>
            <person name="Findley K."/>
            <person name="Foster B."/>
            <person name="Gaskell J."/>
            <person name="Glotzer D."/>
            <person name="Gorecki P."/>
            <person name="Heitman J."/>
            <person name="Hesse C."/>
            <person name="Hori C."/>
            <person name="Igarashi K."/>
            <person name="Jurgens J.A."/>
            <person name="Kallen N."/>
            <person name="Kersten P."/>
            <person name="Kohler A."/>
            <person name="Kuees U."/>
            <person name="Kumar T.K.A."/>
            <person name="Kuo A."/>
            <person name="LaButti K."/>
            <person name="Larrondo L.F."/>
            <person name="Lindquist E."/>
            <person name="Ling A."/>
            <person name="Lombard V."/>
            <person name="Lucas S."/>
            <person name="Lundell T."/>
            <person name="Martin R."/>
            <person name="McLaughlin D.J."/>
            <person name="Morgenstern I."/>
            <person name="Morin E."/>
            <person name="Murat C."/>
            <person name="Nagy L.G."/>
            <person name="Nolan M."/>
            <person name="Ohm R.A."/>
            <person name="Patyshakuliyeva A."/>
            <person name="Rokas A."/>
            <person name="Ruiz-Duenas F.J."/>
            <person name="Sabat G."/>
            <person name="Salamov A."/>
            <person name="Samejima M."/>
            <person name="Schmutz J."/>
            <person name="Slot J.C."/>
            <person name="St John F."/>
            <person name="Stenlid J."/>
            <person name="Sun H."/>
            <person name="Sun S."/>
            <person name="Syed K."/>
            <person name="Tsang A."/>
            <person name="Wiebenga A."/>
            <person name="Young D."/>
            <person name="Pisabarro A."/>
            <person name="Eastwood D.C."/>
            <person name="Martin F."/>
            <person name="Cullen D."/>
            <person name="Grigoriev I.V."/>
            <person name="Hibbett D.S."/>
        </authorList>
    </citation>
    <scope>NUCLEOTIDE SEQUENCE [LARGE SCALE GENOMIC DNA]</scope>
    <source>
        <strain evidence="6 7">MD-104</strain>
    </source>
</reference>
<evidence type="ECO:0000313" key="6">
    <source>
        <dbReference type="EMBL" id="PCH34244.1"/>
    </source>
</evidence>
<gene>
    <name evidence="6" type="ORF">WOLCODRAFT_148308</name>
</gene>
<dbReference type="InterPro" id="IPR036318">
    <property type="entry name" value="FAD-bd_PCMH-like_sf"/>
</dbReference>
<dbReference type="GO" id="GO:0050660">
    <property type="term" value="F:flavin adenine dinucleotide binding"/>
    <property type="evidence" value="ECO:0007669"/>
    <property type="project" value="InterPro"/>
</dbReference>
<dbReference type="Gene3D" id="3.30.465.10">
    <property type="match status" value="1"/>
</dbReference>
<keyword evidence="3" id="KW-0274">FAD</keyword>
<evidence type="ECO:0000313" key="7">
    <source>
        <dbReference type="Proteomes" id="UP000218811"/>
    </source>
</evidence>
<dbReference type="AlphaFoldDB" id="A0A2H3JC37"/>
<protein>
    <recommendedName>
        <fullName evidence="5">FAD linked oxidase N-terminal domain-containing protein</fullName>
    </recommendedName>
</protein>
<feature type="domain" description="FAD linked oxidase N-terminal" evidence="5">
    <location>
        <begin position="33"/>
        <end position="117"/>
    </location>
</feature>
<organism evidence="6 7">
    <name type="scientific">Wolfiporia cocos (strain MD-104)</name>
    <name type="common">Brown rot fungus</name>
    <dbReference type="NCBI Taxonomy" id="742152"/>
    <lineage>
        <taxon>Eukaryota</taxon>
        <taxon>Fungi</taxon>
        <taxon>Dikarya</taxon>
        <taxon>Basidiomycota</taxon>
        <taxon>Agaricomycotina</taxon>
        <taxon>Agaricomycetes</taxon>
        <taxon>Polyporales</taxon>
        <taxon>Phaeolaceae</taxon>
        <taxon>Wolfiporia</taxon>
    </lineage>
</organism>
<accession>A0A2H3JC37</accession>